<feature type="compositionally biased region" description="Acidic residues" evidence="1">
    <location>
        <begin position="456"/>
        <end position="466"/>
    </location>
</feature>
<name>A0A7J6U3H1_PEROL</name>
<feature type="compositionally biased region" description="Basic and acidic residues" evidence="1">
    <location>
        <begin position="821"/>
        <end position="851"/>
    </location>
</feature>
<feature type="region of interest" description="Disordered" evidence="1">
    <location>
        <begin position="33"/>
        <end position="190"/>
    </location>
</feature>
<evidence type="ECO:0000256" key="1">
    <source>
        <dbReference type="SAM" id="MobiDB-lite"/>
    </source>
</evidence>
<feature type="compositionally biased region" description="Polar residues" evidence="1">
    <location>
        <begin position="1066"/>
        <end position="1081"/>
    </location>
</feature>
<feature type="compositionally biased region" description="Low complexity" evidence="1">
    <location>
        <begin position="685"/>
        <end position="704"/>
    </location>
</feature>
<dbReference type="EMBL" id="JABANM010003137">
    <property type="protein sequence ID" value="KAF4751367.1"/>
    <property type="molecule type" value="Genomic_DNA"/>
</dbReference>
<feature type="compositionally biased region" description="Low complexity" evidence="1">
    <location>
        <begin position="469"/>
        <end position="492"/>
    </location>
</feature>
<feature type="compositionally biased region" description="Pro residues" evidence="1">
    <location>
        <begin position="582"/>
        <end position="591"/>
    </location>
</feature>
<gene>
    <name evidence="2" type="ORF">FOZ62_010510</name>
</gene>
<feature type="compositionally biased region" description="Low complexity" evidence="1">
    <location>
        <begin position="740"/>
        <end position="770"/>
    </location>
</feature>
<reference evidence="2 3" key="1">
    <citation type="submission" date="2020-04" db="EMBL/GenBank/DDBJ databases">
        <title>Perkinsus olseni comparative genomics.</title>
        <authorList>
            <person name="Bogema D.R."/>
        </authorList>
    </citation>
    <scope>NUCLEOTIDE SEQUENCE [LARGE SCALE GENOMIC DNA]</scope>
    <source>
        <strain evidence="2">ATCC PRA-205</strain>
    </source>
</reference>
<dbReference type="AlphaFoldDB" id="A0A7J6U3H1"/>
<feature type="compositionally biased region" description="Basic and acidic residues" evidence="1">
    <location>
        <begin position="362"/>
        <end position="373"/>
    </location>
</feature>
<feature type="region of interest" description="Disordered" evidence="1">
    <location>
        <begin position="1058"/>
        <end position="1085"/>
    </location>
</feature>
<feature type="compositionally biased region" description="Low complexity" evidence="1">
    <location>
        <begin position="568"/>
        <end position="581"/>
    </location>
</feature>
<accession>A0A7J6U3H1</accession>
<feature type="compositionally biased region" description="Low complexity" evidence="1">
    <location>
        <begin position="114"/>
        <end position="143"/>
    </location>
</feature>
<feature type="compositionally biased region" description="Gly residues" evidence="1">
    <location>
        <begin position="534"/>
        <end position="545"/>
    </location>
</feature>
<feature type="compositionally biased region" description="Low complexity" evidence="1">
    <location>
        <begin position="404"/>
        <end position="424"/>
    </location>
</feature>
<comment type="caution">
    <text evidence="2">The sequence shown here is derived from an EMBL/GenBank/DDBJ whole genome shotgun (WGS) entry which is preliminary data.</text>
</comment>
<evidence type="ECO:0000313" key="3">
    <source>
        <dbReference type="Proteomes" id="UP000574390"/>
    </source>
</evidence>
<sequence length="1156" mass="121099">MVSTPCCLRAIVKVSLVASVTYARRGSLSFGRESGEIERTSSSSVHYHGQGTGRQQQETVAVTTTPGLLFEEEGGDVTTPIPISTTPKPPTRAPRRGSAVLSFGSEEGVKEETSSQSEHQSGQQEAASTTTTAAPTTTTTAPSGVNFEEEEGDVEERLNSSQETLQPVVVPDNSTTGVNKPACHSDPQSIRVYDSRSGAPIPISDEHADAPYKLDIILSTLYFGPAPSDLLLTAILKDGNIVEFRFKDRRAMRCFLVFIFEKKTVGEDKQDHGLPEEEGDEDIEEVPISRNSNAVNPNFSEEEGIVEEKEDEDIFEATTGKLPEEVTTPARPTTPTMTSTTTPTQRPSPATTTAGLLVFGEDDGHVEPREEGSRLSFGVEEGEAVDTQQQQQSNEVTTPPPPTTTTTAVKNTTSTTTTTTTTPTASENIITFGEHQGEVTTTSAPSNGLAFGSEEGSAEEVAESELVEVRPSTTTTTTTTPGSTTESPRTTTQGITFGESDGEVEEATEGPVRVLFGEEDGEAARKEDSKVEVDGGGGSGKGGGQSDSLSGDSEVADSGETIKRRETTTTSTTTKTVTSTTTPPPTTPAPSSPSLTFDKHEGEEDAQEESTQAPIPATSLAPTTPVGIDFGESAGVITNSPPEESEGRLTFGMEEGEAQHFVESKSNNAGSSTAAPTTTAPPGPTCTTTSTTTTAAPTTTTEAPVGVHFGEASGAVTTSPPEKTAAPLRFGTEEGEAESVAESRSNVAVSSSTAAPSPTTTVAPSTTTTAGVLFGESDGEVEEPGVPETSGPRVKFGEDDGEVEPEGEGVRLGGGTYVTEGGHRVEEGGHEIRDHRTTNKTESTRFHHPEEEAPGEAGSLAKWAGRLCDSDTTFEEDVGNVRPHESTDVATEEEEGEVAEADVDRPSPPLQFSEHAGIVEAEEDKTTGTLNFAGDDGTVVATAPTQQNVQLGGGTTTQHRAGSVEEGGSFLNSTLSQRAESSSHRAGNTAAGGWRVREVKLVDGHRDLTSKSKAQQLANLNIHGGTYTQNHAGHTMEGGFHINDTMRSHRNESVMVGGGEGPFDQPTASGKPSASSVTNSADPGGWRVKALDELPDAARQLAYQRPAADGPSAVLVTPSNRSTPSSMSEENDSGSLPSEGLKAAGMRKLHYALSRI</sequence>
<feature type="compositionally biased region" description="Polar residues" evidence="1">
    <location>
        <begin position="1117"/>
        <end position="1136"/>
    </location>
</feature>
<feature type="region of interest" description="Disordered" evidence="1">
    <location>
        <begin position="1101"/>
        <end position="1144"/>
    </location>
</feature>
<feature type="compositionally biased region" description="Basic and acidic residues" evidence="1">
    <location>
        <begin position="522"/>
        <end position="533"/>
    </location>
</feature>
<dbReference type="Proteomes" id="UP000574390">
    <property type="component" value="Unassembled WGS sequence"/>
</dbReference>
<protein>
    <submittedName>
        <fullName evidence="2">Uncharacterized protein</fullName>
    </submittedName>
</protein>
<proteinExistence type="predicted"/>
<evidence type="ECO:0000313" key="2">
    <source>
        <dbReference type="EMBL" id="KAF4751367.1"/>
    </source>
</evidence>
<feature type="compositionally biased region" description="Acidic residues" evidence="1">
    <location>
        <begin position="890"/>
        <end position="901"/>
    </location>
</feature>
<feature type="region of interest" description="Disordered" evidence="1">
    <location>
        <begin position="872"/>
        <end position="909"/>
    </location>
</feature>
<feature type="compositionally biased region" description="Polar residues" evidence="1">
    <location>
        <begin position="53"/>
        <end position="66"/>
    </location>
</feature>
<feature type="compositionally biased region" description="Low complexity" evidence="1">
    <location>
        <begin position="327"/>
        <end position="353"/>
    </location>
</feature>
<organism evidence="2 3">
    <name type="scientific">Perkinsus olseni</name>
    <name type="common">Perkinsus atlanticus</name>
    <dbReference type="NCBI Taxonomy" id="32597"/>
    <lineage>
        <taxon>Eukaryota</taxon>
        <taxon>Sar</taxon>
        <taxon>Alveolata</taxon>
        <taxon>Perkinsozoa</taxon>
        <taxon>Perkinsea</taxon>
        <taxon>Perkinsida</taxon>
        <taxon>Perkinsidae</taxon>
        <taxon>Perkinsus</taxon>
    </lineage>
</organism>
<feature type="compositionally biased region" description="Polar residues" evidence="1">
    <location>
        <begin position="386"/>
        <end position="396"/>
    </location>
</feature>
<feature type="region of interest" description="Disordered" evidence="1">
    <location>
        <begin position="323"/>
        <end position="859"/>
    </location>
</feature>